<comment type="caution">
    <text evidence="2">The sequence shown here is derived from an EMBL/GenBank/DDBJ whole genome shotgun (WGS) entry which is preliminary data.</text>
</comment>
<gene>
    <name evidence="2" type="ORF">CR513_11715</name>
</gene>
<dbReference type="Proteomes" id="UP000257109">
    <property type="component" value="Unassembled WGS sequence"/>
</dbReference>
<feature type="non-terminal residue" evidence="2">
    <location>
        <position position="155"/>
    </location>
</feature>
<proteinExistence type="predicted"/>
<evidence type="ECO:0000313" key="3">
    <source>
        <dbReference type="Proteomes" id="UP000257109"/>
    </source>
</evidence>
<dbReference type="PANTHER" id="PTHR33223">
    <property type="entry name" value="CCHC-TYPE DOMAIN-CONTAINING PROTEIN"/>
    <property type="match status" value="1"/>
</dbReference>
<evidence type="ECO:0000313" key="2">
    <source>
        <dbReference type="EMBL" id="RDY04571.1"/>
    </source>
</evidence>
<dbReference type="OrthoDB" id="1923650at2759"/>
<feature type="non-terminal residue" evidence="2">
    <location>
        <position position="1"/>
    </location>
</feature>
<sequence>SISNILYELDPKIDRTLHRLRKVRSSVVSNSSSSNFVSNFDNSISATIDSDFSECSSSNINFDCNFGLSNFQELNPMENNDRTLKELAMQDVPVLLNTWRDMKCMFLEKFFPASRIATIKKEICGIRKHSEETLYEYWERFNKVCTTCPHHQISE</sequence>
<dbReference type="Pfam" id="PF03732">
    <property type="entry name" value="Retrotrans_gag"/>
    <property type="match status" value="1"/>
</dbReference>
<feature type="domain" description="Retrotransposon gag" evidence="1">
    <location>
        <begin position="96"/>
        <end position="155"/>
    </location>
</feature>
<dbReference type="AlphaFoldDB" id="A0A371HP33"/>
<dbReference type="InterPro" id="IPR005162">
    <property type="entry name" value="Retrotrans_gag_dom"/>
</dbReference>
<reference evidence="2" key="1">
    <citation type="submission" date="2018-05" db="EMBL/GenBank/DDBJ databases">
        <title>Draft genome of Mucuna pruriens seed.</title>
        <authorList>
            <person name="Nnadi N.E."/>
            <person name="Vos R."/>
            <person name="Hasami M.H."/>
            <person name="Devisetty U.K."/>
            <person name="Aguiy J.C."/>
        </authorList>
    </citation>
    <scope>NUCLEOTIDE SEQUENCE [LARGE SCALE GENOMIC DNA]</scope>
    <source>
        <strain evidence="2">JCA_2017</strain>
    </source>
</reference>
<organism evidence="2 3">
    <name type="scientific">Mucuna pruriens</name>
    <name type="common">Velvet bean</name>
    <name type="synonym">Dolichos pruriens</name>
    <dbReference type="NCBI Taxonomy" id="157652"/>
    <lineage>
        <taxon>Eukaryota</taxon>
        <taxon>Viridiplantae</taxon>
        <taxon>Streptophyta</taxon>
        <taxon>Embryophyta</taxon>
        <taxon>Tracheophyta</taxon>
        <taxon>Spermatophyta</taxon>
        <taxon>Magnoliopsida</taxon>
        <taxon>eudicotyledons</taxon>
        <taxon>Gunneridae</taxon>
        <taxon>Pentapetalae</taxon>
        <taxon>rosids</taxon>
        <taxon>fabids</taxon>
        <taxon>Fabales</taxon>
        <taxon>Fabaceae</taxon>
        <taxon>Papilionoideae</taxon>
        <taxon>50 kb inversion clade</taxon>
        <taxon>NPAAA clade</taxon>
        <taxon>indigoferoid/millettioid clade</taxon>
        <taxon>Phaseoleae</taxon>
        <taxon>Mucuna</taxon>
    </lineage>
</organism>
<evidence type="ECO:0000259" key="1">
    <source>
        <dbReference type="Pfam" id="PF03732"/>
    </source>
</evidence>
<protein>
    <recommendedName>
        <fullName evidence="1">Retrotransposon gag domain-containing protein</fullName>
    </recommendedName>
</protein>
<accession>A0A371HP33</accession>
<dbReference type="PANTHER" id="PTHR33223:SF3">
    <property type="match status" value="1"/>
</dbReference>
<name>A0A371HP33_MUCPR</name>
<dbReference type="EMBL" id="QJKJ01002054">
    <property type="protein sequence ID" value="RDY04571.1"/>
    <property type="molecule type" value="Genomic_DNA"/>
</dbReference>
<keyword evidence="3" id="KW-1185">Reference proteome</keyword>